<feature type="region of interest" description="Disordered" evidence="1">
    <location>
        <begin position="1"/>
        <end position="53"/>
    </location>
</feature>
<accession>I7B765</accession>
<sequence length="577" mass="57114">MSGASNCSGAETLPAASTKRTSSASPLAWAGDRVRLNRPSAPTTPVPMTVPPASRTCTVAPGSPRPVKVTPSAKARSVGCAGGTKSAEVTEPGWDTLPAASVRVTCKVLPSFTAGSRVTVKVPSAATVPVARMLPAASRTCTVVPTSPRPLSWLPARPITRLVGASGGVVSPPSMSGAVTELATEVLPAASVAVACSTSPSTCGGLRLRLNTPVGPTKAVPSSLPSAATMRTVLPGSARPVTTLPSALTASSVGAAGAVMSGAVICAGSEETPPSSMATTSSSSPLAWGGSRVTVKLPSGPATTVPISVPLASCTSTRVPAGAIPLMLLPSSANTRSLGLAGAVVTGTSNCSAEEALPLGSVCTRVNCSPGCAAGARSIRKVPLAPTTLVPITVPLASRTSTVAPGSPRPLRAVPPGPTRMSVTASGGVISGAVNSSGIELLPAASTRRTSSASPFVWAGDRVRLNRPSAPTTPVPIRLPAASRTCTVAPGSPRPVKVTPSAKARSVGCAGGSKSAEVTEPGWDTLPAASVRVTCKVLPSFTAGSRVTVKVPSAATVPVARMLPAASRTCTVVHSAS</sequence>
<dbReference type="Proteomes" id="UP000006503">
    <property type="component" value="Chromosome"/>
</dbReference>
<dbReference type="HOGENOM" id="CLU_472396_0_0_6"/>
<protein>
    <submittedName>
        <fullName evidence="2">Uncharacterized protein</fullName>
    </submittedName>
</protein>
<proteinExistence type="predicted"/>
<dbReference type="KEGG" id="ppx:T1E_5162"/>
<evidence type="ECO:0000313" key="2">
    <source>
        <dbReference type="EMBL" id="AFO50985.1"/>
    </source>
</evidence>
<evidence type="ECO:0000313" key="3">
    <source>
        <dbReference type="Proteomes" id="UP000006503"/>
    </source>
</evidence>
<name>I7B765_PSEPT</name>
<dbReference type="AlphaFoldDB" id="I7B765"/>
<gene>
    <name evidence="2" type="ordered locus">T1E_5162</name>
</gene>
<organism evidence="2 3">
    <name type="scientific">Pseudomonas putida (strain DOT-T1E)</name>
    <dbReference type="NCBI Taxonomy" id="1196325"/>
    <lineage>
        <taxon>Bacteria</taxon>
        <taxon>Pseudomonadati</taxon>
        <taxon>Pseudomonadota</taxon>
        <taxon>Gammaproteobacteria</taxon>
        <taxon>Pseudomonadales</taxon>
        <taxon>Pseudomonadaceae</taxon>
        <taxon>Pseudomonas</taxon>
    </lineage>
</organism>
<dbReference type="EMBL" id="CP003734">
    <property type="protein sequence ID" value="AFO50985.1"/>
    <property type="molecule type" value="Genomic_DNA"/>
</dbReference>
<reference evidence="3" key="1">
    <citation type="journal article" date="2013" name="Microb. Biotechnol.">
        <title>Metabolic potential of the organic-solvent tolerant Pseudomonas putida DOT-T1E deduced from its annotated genome.</title>
        <authorList>
            <person name="Udaondo Z."/>
            <person name="Molina L."/>
            <person name="Daniels C."/>
            <person name="Gomez M.J."/>
            <person name="Molina-Henares M.A."/>
            <person name="Matilla M.A."/>
            <person name="Roca A."/>
            <person name="Fernandez M."/>
            <person name="Duque E."/>
            <person name="Segura A."/>
            <person name="Ramos J.L."/>
        </authorList>
    </citation>
    <scope>NUCLEOTIDE SEQUENCE [LARGE SCALE GENOMIC DNA]</scope>
    <source>
        <strain evidence="3">DOT-T1E</strain>
    </source>
</reference>
<evidence type="ECO:0000256" key="1">
    <source>
        <dbReference type="SAM" id="MobiDB-lite"/>
    </source>
</evidence>